<dbReference type="PANTHER" id="PTHR36115">
    <property type="entry name" value="PROLINE-RICH ANTIGEN HOMOLOG-RELATED"/>
    <property type="match status" value="1"/>
</dbReference>
<evidence type="ECO:0000256" key="2">
    <source>
        <dbReference type="SAM" id="Phobius"/>
    </source>
</evidence>
<dbReference type="EMBL" id="JACGWZ010000004">
    <property type="protein sequence ID" value="MBA8825566.1"/>
    <property type="molecule type" value="Genomic_DNA"/>
</dbReference>
<name>A0A839DZ98_9PSEU</name>
<dbReference type="PANTHER" id="PTHR36115:SF6">
    <property type="entry name" value="PROLINE-RICH ANTIGEN HOMOLOG"/>
    <property type="match status" value="1"/>
</dbReference>
<protein>
    <submittedName>
        <fullName evidence="3">Putative RDD family membrane protein YckC</fullName>
    </submittedName>
</protein>
<evidence type="ECO:0000256" key="1">
    <source>
        <dbReference type="SAM" id="MobiDB-lite"/>
    </source>
</evidence>
<organism evidence="3 4">
    <name type="scientific">Halosaccharopolyspora lacisalsi</name>
    <dbReference type="NCBI Taxonomy" id="1000566"/>
    <lineage>
        <taxon>Bacteria</taxon>
        <taxon>Bacillati</taxon>
        <taxon>Actinomycetota</taxon>
        <taxon>Actinomycetes</taxon>
        <taxon>Pseudonocardiales</taxon>
        <taxon>Pseudonocardiaceae</taxon>
        <taxon>Halosaccharopolyspora</taxon>
    </lineage>
</organism>
<sequence length="152" mass="16532">MGKTTGSWLSGPRSVRDQDDTEQQRWRGERLGLPESGPGAAAPTGRRALGFFIDVALAALVAGLFTAPDYPGHWSLFAWFVITVVPVSFFGFTPGMAVMRIWVARLDGAAMIGVPRALLRCVLSGLLVPAVLWNLDGRSWHDRLSATVVIQR</sequence>
<feature type="compositionally biased region" description="Basic and acidic residues" evidence="1">
    <location>
        <begin position="14"/>
        <end position="32"/>
    </location>
</feature>
<proteinExistence type="predicted"/>
<keyword evidence="4" id="KW-1185">Reference proteome</keyword>
<feature type="transmembrane region" description="Helical" evidence="2">
    <location>
        <begin position="48"/>
        <end position="65"/>
    </location>
</feature>
<keyword evidence="2" id="KW-0472">Membrane</keyword>
<gene>
    <name evidence="3" type="ORF">FHX42_002932</name>
</gene>
<dbReference type="PIRSF" id="PIRSF021697">
    <property type="entry name" value="UCP021697"/>
    <property type="match status" value="1"/>
</dbReference>
<dbReference type="InterPro" id="IPR051791">
    <property type="entry name" value="Pra-immunoreactive"/>
</dbReference>
<dbReference type="RefSeq" id="WP_182544873.1">
    <property type="nucleotide sequence ID" value="NZ_JACGWZ010000004.1"/>
</dbReference>
<keyword evidence="2" id="KW-0812">Transmembrane</keyword>
<dbReference type="Proteomes" id="UP000569329">
    <property type="component" value="Unassembled WGS sequence"/>
</dbReference>
<evidence type="ECO:0000313" key="4">
    <source>
        <dbReference type="Proteomes" id="UP000569329"/>
    </source>
</evidence>
<keyword evidence="2" id="KW-1133">Transmembrane helix</keyword>
<evidence type="ECO:0000313" key="3">
    <source>
        <dbReference type="EMBL" id="MBA8825566.1"/>
    </source>
</evidence>
<accession>A0A839DZ98</accession>
<feature type="region of interest" description="Disordered" evidence="1">
    <location>
        <begin position="1"/>
        <end position="41"/>
    </location>
</feature>
<dbReference type="InterPro" id="IPR016795">
    <property type="entry name" value="UCP021697"/>
</dbReference>
<feature type="transmembrane region" description="Helical" evidence="2">
    <location>
        <begin position="117"/>
        <end position="135"/>
    </location>
</feature>
<dbReference type="AlphaFoldDB" id="A0A839DZ98"/>
<reference evidence="3 4" key="1">
    <citation type="submission" date="2020-07" db="EMBL/GenBank/DDBJ databases">
        <title>Sequencing the genomes of 1000 actinobacteria strains.</title>
        <authorList>
            <person name="Klenk H.-P."/>
        </authorList>
    </citation>
    <scope>NUCLEOTIDE SEQUENCE [LARGE SCALE GENOMIC DNA]</scope>
    <source>
        <strain evidence="3 4">DSM 45975</strain>
    </source>
</reference>
<comment type="caution">
    <text evidence="3">The sequence shown here is derived from an EMBL/GenBank/DDBJ whole genome shotgun (WGS) entry which is preliminary data.</text>
</comment>
<feature type="transmembrane region" description="Helical" evidence="2">
    <location>
        <begin position="77"/>
        <end position="97"/>
    </location>
</feature>